<accession>A0A9J6B8U1</accession>
<evidence type="ECO:0000313" key="3">
    <source>
        <dbReference type="EMBL" id="KAG5666054.1"/>
    </source>
</evidence>
<evidence type="ECO:0000313" key="4">
    <source>
        <dbReference type="Proteomes" id="UP001107558"/>
    </source>
</evidence>
<dbReference type="Proteomes" id="UP001107558">
    <property type="component" value="Unassembled WGS sequence"/>
</dbReference>
<evidence type="ECO:0000259" key="2">
    <source>
        <dbReference type="Pfam" id="PF00433"/>
    </source>
</evidence>
<name>A0A9J6B8U1_POLVA</name>
<feature type="region of interest" description="Disordered" evidence="1">
    <location>
        <begin position="1"/>
        <end position="35"/>
    </location>
</feature>
<sequence length="35" mass="3999">MPTVKSVIDTSNFDEYPNDNEPLPPDDLSGWDKDF</sequence>
<proteinExistence type="predicted"/>
<dbReference type="EMBL" id="JADBJN010000259">
    <property type="protein sequence ID" value="KAG5666054.1"/>
    <property type="molecule type" value="Genomic_DNA"/>
</dbReference>
<protein>
    <recommendedName>
        <fullName evidence="2">Protein kinase C-terminal domain-containing protein</fullName>
    </recommendedName>
</protein>
<organism evidence="3 4">
    <name type="scientific">Polypedilum vanderplanki</name>
    <name type="common">Sleeping chironomid midge</name>
    <dbReference type="NCBI Taxonomy" id="319348"/>
    <lineage>
        <taxon>Eukaryota</taxon>
        <taxon>Metazoa</taxon>
        <taxon>Ecdysozoa</taxon>
        <taxon>Arthropoda</taxon>
        <taxon>Hexapoda</taxon>
        <taxon>Insecta</taxon>
        <taxon>Pterygota</taxon>
        <taxon>Neoptera</taxon>
        <taxon>Endopterygota</taxon>
        <taxon>Diptera</taxon>
        <taxon>Nematocera</taxon>
        <taxon>Chironomoidea</taxon>
        <taxon>Chironomidae</taxon>
        <taxon>Chironominae</taxon>
        <taxon>Polypedilum</taxon>
        <taxon>Polypedilum</taxon>
    </lineage>
</organism>
<dbReference type="GO" id="GO:0004674">
    <property type="term" value="F:protein serine/threonine kinase activity"/>
    <property type="evidence" value="ECO:0007669"/>
    <property type="project" value="InterPro"/>
</dbReference>
<evidence type="ECO:0000256" key="1">
    <source>
        <dbReference type="SAM" id="MobiDB-lite"/>
    </source>
</evidence>
<keyword evidence="4" id="KW-1185">Reference proteome</keyword>
<dbReference type="AlphaFoldDB" id="A0A9J6B8U1"/>
<dbReference type="GO" id="GO:0005524">
    <property type="term" value="F:ATP binding"/>
    <property type="evidence" value="ECO:0007669"/>
    <property type="project" value="InterPro"/>
</dbReference>
<dbReference type="Pfam" id="PF00433">
    <property type="entry name" value="Pkinase_C"/>
    <property type="match status" value="1"/>
</dbReference>
<dbReference type="InterPro" id="IPR017892">
    <property type="entry name" value="Pkinase_C"/>
</dbReference>
<comment type="caution">
    <text evidence="3">The sequence shown here is derived from an EMBL/GenBank/DDBJ whole genome shotgun (WGS) entry which is preliminary data.</text>
</comment>
<reference evidence="3" key="1">
    <citation type="submission" date="2021-03" db="EMBL/GenBank/DDBJ databases">
        <title>Chromosome level genome of the anhydrobiotic midge Polypedilum vanderplanki.</title>
        <authorList>
            <person name="Yoshida Y."/>
            <person name="Kikawada T."/>
            <person name="Gusev O."/>
        </authorList>
    </citation>
    <scope>NUCLEOTIDE SEQUENCE</scope>
    <source>
        <strain evidence="3">NIAS01</strain>
        <tissue evidence="3">Whole body or cell culture</tissue>
    </source>
</reference>
<feature type="domain" description="Protein kinase C-terminal" evidence="2">
    <location>
        <begin position="4"/>
        <end position="27"/>
    </location>
</feature>
<gene>
    <name evidence="3" type="ORF">PVAND_017821</name>
</gene>